<evidence type="ECO:0000313" key="1">
    <source>
        <dbReference type="EMBL" id="VAV87061.1"/>
    </source>
</evidence>
<gene>
    <name evidence="1" type="ORF">MNBD_ALPHA06-1626</name>
</gene>
<accession>A0A3B0R4J5</accession>
<dbReference type="AlphaFoldDB" id="A0A3B0R4J5"/>
<proteinExistence type="predicted"/>
<organism evidence="1">
    <name type="scientific">hydrothermal vent metagenome</name>
    <dbReference type="NCBI Taxonomy" id="652676"/>
    <lineage>
        <taxon>unclassified sequences</taxon>
        <taxon>metagenomes</taxon>
        <taxon>ecological metagenomes</taxon>
    </lineage>
</organism>
<reference evidence="1" key="1">
    <citation type="submission" date="2018-06" db="EMBL/GenBank/DDBJ databases">
        <authorList>
            <person name="Zhirakovskaya E."/>
        </authorList>
    </citation>
    <scope>NUCLEOTIDE SEQUENCE</scope>
</reference>
<sequence length="20" mass="2230">MKLNEGVEWAIHCCSILAVL</sequence>
<name>A0A3B0R4J5_9ZZZZ</name>
<feature type="non-terminal residue" evidence="1">
    <location>
        <position position="20"/>
    </location>
</feature>
<dbReference type="EMBL" id="UOEE01000027">
    <property type="protein sequence ID" value="VAV87061.1"/>
    <property type="molecule type" value="Genomic_DNA"/>
</dbReference>
<protein>
    <submittedName>
        <fullName evidence="1">Uncharacterized protein</fullName>
    </submittedName>
</protein>